<dbReference type="SUPFAM" id="SSF47576">
    <property type="entry name" value="Calponin-homology domain, CH-domain"/>
    <property type="match status" value="1"/>
</dbReference>
<evidence type="ECO:0000313" key="2">
    <source>
        <dbReference type="Proteomes" id="UP000694392"/>
    </source>
</evidence>
<reference evidence="1" key="2">
    <citation type="submission" date="2025-09" db="UniProtKB">
        <authorList>
            <consortium name="Ensembl"/>
        </authorList>
    </citation>
    <scope>IDENTIFICATION</scope>
</reference>
<evidence type="ECO:0000313" key="1">
    <source>
        <dbReference type="Ensembl" id="ENSSPUP00000023072.1"/>
    </source>
</evidence>
<dbReference type="GO" id="GO:0005737">
    <property type="term" value="C:cytoplasm"/>
    <property type="evidence" value="ECO:0007669"/>
    <property type="project" value="TreeGrafter"/>
</dbReference>
<proteinExistence type="predicted"/>
<accession>A0A8D0HPY8</accession>
<dbReference type="GO" id="GO:0005085">
    <property type="term" value="F:guanyl-nucleotide exchange factor activity"/>
    <property type="evidence" value="ECO:0007669"/>
    <property type="project" value="TreeGrafter"/>
</dbReference>
<dbReference type="PANTHER" id="PTHR45818:SF1">
    <property type="entry name" value="GUANINE NUCLEOTIDE EXCHANGE FACTOR VAV3"/>
    <property type="match status" value="1"/>
</dbReference>
<dbReference type="InterPro" id="IPR036872">
    <property type="entry name" value="CH_dom_sf"/>
</dbReference>
<organism evidence="1 2">
    <name type="scientific">Sphenodon punctatus</name>
    <name type="common">Tuatara</name>
    <name type="synonym">Hatteria punctata</name>
    <dbReference type="NCBI Taxonomy" id="8508"/>
    <lineage>
        <taxon>Eukaryota</taxon>
        <taxon>Metazoa</taxon>
        <taxon>Chordata</taxon>
        <taxon>Craniata</taxon>
        <taxon>Vertebrata</taxon>
        <taxon>Euteleostomi</taxon>
        <taxon>Lepidosauria</taxon>
        <taxon>Sphenodontia</taxon>
        <taxon>Sphenodontidae</taxon>
        <taxon>Sphenodon</taxon>
    </lineage>
</organism>
<dbReference type="GO" id="GO:0016477">
    <property type="term" value="P:cell migration"/>
    <property type="evidence" value="ECO:0007669"/>
    <property type="project" value="TreeGrafter"/>
</dbReference>
<keyword evidence="2" id="KW-1185">Reference proteome</keyword>
<dbReference type="PANTHER" id="PTHR45818">
    <property type="entry name" value="PROTEIN VAV"/>
    <property type="match status" value="1"/>
</dbReference>
<dbReference type="Gene3D" id="1.10.418.10">
    <property type="entry name" value="Calponin-like domain"/>
    <property type="match status" value="1"/>
</dbReference>
<sequence>MFLCLKNIRTFLSTCCETFGMKKSELFEAFDLFDVRDFGKVM</sequence>
<reference evidence="1" key="1">
    <citation type="submission" date="2025-08" db="UniProtKB">
        <authorList>
            <consortium name="Ensembl"/>
        </authorList>
    </citation>
    <scope>IDENTIFICATION</scope>
</reference>
<dbReference type="AlphaFoldDB" id="A0A8D0HPY8"/>
<dbReference type="GO" id="GO:0005886">
    <property type="term" value="C:plasma membrane"/>
    <property type="evidence" value="ECO:0007669"/>
    <property type="project" value="TreeGrafter"/>
</dbReference>
<protein>
    <submittedName>
        <fullName evidence="1">Uncharacterized protein</fullName>
    </submittedName>
</protein>
<dbReference type="GeneTree" id="ENSGT00940000155252"/>
<dbReference type="Ensembl" id="ENSSPUT00000024604.1">
    <property type="protein sequence ID" value="ENSSPUP00000023072.1"/>
    <property type="gene ID" value="ENSSPUG00000017714.1"/>
</dbReference>
<dbReference type="Proteomes" id="UP000694392">
    <property type="component" value="Unplaced"/>
</dbReference>
<name>A0A8D0HPY8_SPHPU</name>